<reference evidence="2" key="1">
    <citation type="submission" date="2025-08" db="UniProtKB">
        <authorList>
            <consortium name="RefSeq"/>
        </authorList>
    </citation>
    <scope>IDENTIFICATION</scope>
</reference>
<keyword evidence="2" id="KW-0689">Ribosomal protein</keyword>
<dbReference type="Pfam" id="PF10246">
    <property type="entry name" value="MRP-S35"/>
    <property type="match status" value="1"/>
</dbReference>
<sequence length="218" mass="24076">MAAQCWRVARSRLLLLSLSMRCPDRLCSSGFEIGGSSKPASSRPGGLAVVLEPESSSAASAESGRKGPAKRTESFAYLLRQSPLIQLGPAKDKIAIGKIIHVLEDDLYIEFGGKFHCVCKKPEKDAKCQGLPSGGSRTVFLAAASEKNKSWSVRGQGVEYRFSSHPVRNSSLRTLKRWRQRAHIYEISKRDQSAAKIGGLGTYFKISWRSHRYNFTRG</sequence>
<dbReference type="CTD" id="28957"/>
<dbReference type="InterPro" id="IPR019375">
    <property type="entry name" value="Ribosomal_bS1m"/>
</dbReference>
<dbReference type="AlphaFoldDB" id="A0A6P8Q2J9"/>
<accession>A0A6P8Q2J9</accession>
<keyword evidence="1" id="KW-1185">Reference proteome</keyword>
<protein>
    <submittedName>
        <fullName evidence="2">28S ribosomal protein S28, mitochondrial isoform X1</fullName>
    </submittedName>
</protein>
<dbReference type="GO" id="GO:0005763">
    <property type="term" value="C:mitochondrial small ribosomal subunit"/>
    <property type="evidence" value="ECO:0007669"/>
    <property type="project" value="TreeGrafter"/>
</dbReference>
<evidence type="ECO:0000313" key="2">
    <source>
        <dbReference type="RefSeq" id="XP_033789175.1"/>
    </source>
</evidence>
<evidence type="ECO:0000313" key="1">
    <source>
        <dbReference type="Proteomes" id="UP000515159"/>
    </source>
</evidence>
<dbReference type="PANTHER" id="PTHR13447">
    <property type="entry name" value="MITOCHONDRIAL 28S RIBOSOMAL PROTEIN S28"/>
    <property type="match status" value="1"/>
</dbReference>
<organism evidence="1 2">
    <name type="scientific">Geotrypetes seraphini</name>
    <name type="common">Gaboon caecilian</name>
    <name type="synonym">Caecilia seraphini</name>
    <dbReference type="NCBI Taxonomy" id="260995"/>
    <lineage>
        <taxon>Eukaryota</taxon>
        <taxon>Metazoa</taxon>
        <taxon>Chordata</taxon>
        <taxon>Craniata</taxon>
        <taxon>Vertebrata</taxon>
        <taxon>Euteleostomi</taxon>
        <taxon>Amphibia</taxon>
        <taxon>Gymnophiona</taxon>
        <taxon>Geotrypetes</taxon>
    </lineage>
</organism>
<dbReference type="FunCoup" id="A0A6P8Q2J9">
    <property type="interactions" value="563"/>
</dbReference>
<proteinExistence type="predicted"/>
<keyword evidence="2" id="KW-0687">Ribonucleoprotein</keyword>
<dbReference type="Proteomes" id="UP000515159">
    <property type="component" value="Chromosome 2"/>
</dbReference>
<gene>
    <name evidence="2" type="primary">MRPS28</name>
</gene>
<dbReference type="KEGG" id="gsh:117355154"/>
<dbReference type="OrthoDB" id="6020229at2759"/>
<dbReference type="RefSeq" id="XP_033789175.1">
    <property type="nucleotide sequence ID" value="XM_033933284.1"/>
</dbReference>
<name>A0A6P8Q2J9_GEOSA</name>
<dbReference type="PANTHER" id="PTHR13447:SF2">
    <property type="entry name" value="SMALL RIBOSOMAL SUBUNIT PROTEIN BS1M"/>
    <property type="match status" value="1"/>
</dbReference>
<dbReference type="InParanoid" id="A0A6P8Q2J9"/>
<dbReference type="GeneID" id="117355154"/>